<dbReference type="Proteomes" id="UP000822688">
    <property type="component" value="Chromosome 5"/>
</dbReference>
<evidence type="ECO:0000313" key="2">
    <source>
        <dbReference type="EMBL" id="KAG0575678.1"/>
    </source>
</evidence>
<feature type="compositionally biased region" description="Polar residues" evidence="1">
    <location>
        <begin position="1"/>
        <end position="10"/>
    </location>
</feature>
<feature type="compositionally biased region" description="Pro residues" evidence="1">
    <location>
        <begin position="95"/>
        <end position="105"/>
    </location>
</feature>
<keyword evidence="3" id="KW-1185">Reference proteome</keyword>
<sequence>MLSMNSSLFIQGSLKGKEKGEGGPGEHAGQGGLRKTFRPAVPPLHGAGGNRCSVARLTRCSPLQHWSSPALRRDSPDDSMFGVDRPSTRPRRPEPGGPRPHPPAPARVTGGR</sequence>
<reference evidence="2" key="1">
    <citation type="submission" date="2020-06" db="EMBL/GenBank/DDBJ databases">
        <title>WGS assembly of Ceratodon purpureus strain R40.</title>
        <authorList>
            <person name="Carey S.B."/>
            <person name="Jenkins J."/>
            <person name="Shu S."/>
            <person name="Lovell J.T."/>
            <person name="Sreedasyam A."/>
            <person name="Maumus F."/>
            <person name="Tiley G.P."/>
            <person name="Fernandez-Pozo N."/>
            <person name="Barry K."/>
            <person name="Chen C."/>
            <person name="Wang M."/>
            <person name="Lipzen A."/>
            <person name="Daum C."/>
            <person name="Saski C.A."/>
            <person name="Payton A.C."/>
            <person name="Mcbreen J.C."/>
            <person name="Conrad R.E."/>
            <person name="Kollar L.M."/>
            <person name="Olsson S."/>
            <person name="Huttunen S."/>
            <person name="Landis J.B."/>
            <person name="Wickett N.J."/>
            <person name="Johnson M.G."/>
            <person name="Rensing S.A."/>
            <person name="Grimwood J."/>
            <person name="Schmutz J."/>
            <person name="Mcdaniel S.F."/>
        </authorList>
    </citation>
    <scope>NUCLEOTIDE SEQUENCE</scope>
    <source>
        <strain evidence="2">R40</strain>
    </source>
</reference>
<dbReference type="AlphaFoldDB" id="A0A8T0HZC5"/>
<organism evidence="2 3">
    <name type="scientific">Ceratodon purpureus</name>
    <name type="common">Fire moss</name>
    <name type="synonym">Dicranum purpureum</name>
    <dbReference type="NCBI Taxonomy" id="3225"/>
    <lineage>
        <taxon>Eukaryota</taxon>
        <taxon>Viridiplantae</taxon>
        <taxon>Streptophyta</taxon>
        <taxon>Embryophyta</taxon>
        <taxon>Bryophyta</taxon>
        <taxon>Bryophytina</taxon>
        <taxon>Bryopsida</taxon>
        <taxon>Dicranidae</taxon>
        <taxon>Pseudoditrichales</taxon>
        <taxon>Ditrichaceae</taxon>
        <taxon>Ceratodon</taxon>
    </lineage>
</organism>
<gene>
    <name evidence="2" type="ORF">KC19_5G022800</name>
</gene>
<name>A0A8T0HZC5_CERPU</name>
<accession>A0A8T0HZC5</accession>
<feature type="compositionally biased region" description="Gly residues" evidence="1">
    <location>
        <begin position="22"/>
        <end position="32"/>
    </location>
</feature>
<proteinExistence type="predicted"/>
<evidence type="ECO:0000313" key="3">
    <source>
        <dbReference type="Proteomes" id="UP000822688"/>
    </source>
</evidence>
<evidence type="ECO:0000256" key="1">
    <source>
        <dbReference type="SAM" id="MobiDB-lite"/>
    </source>
</evidence>
<protein>
    <submittedName>
        <fullName evidence="2">Uncharacterized protein</fullName>
    </submittedName>
</protein>
<dbReference type="EMBL" id="CM026425">
    <property type="protein sequence ID" value="KAG0575678.1"/>
    <property type="molecule type" value="Genomic_DNA"/>
</dbReference>
<comment type="caution">
    <text evidence="2">The sequence shown here is derived from an EMBL/GenBank/DDBJ whole genome shotgun (WGS) entry which is preliminary data.</text>
</comment>
<feature type="region of interest" description="Disordered" evidence="1">
    <location>
        <begin position="1"/>
        <end position="51"/>
    </location>
</feature>
<feature type="region of interest" description="Disordered" evidence="1">
    <location>
        <begin position="63"/>
        <end position="112"/>
    </location>
</feature>